<dbReference type="RefSeq" id="WP_115001366.1">
    <property type="nucleotide sequence ID" value="NZ_CP040908.1"/>
</dbReference>
<keyword evidence="7" id="KW-1185">Reference proteome</keyword>
<sequence>MKKYLSLFLMLLTFAVFAQLRANNTESYYSMKGTFNSDKKEIIKKTIEKEFGEGILEESGYIWTGRGSFEIILNDNSLKMEIQKSTDNQEIVDKIKNLGDKILATKNINKFNT</sequence>
<name>A0A376GJ21_9FLAO</name>
<reference evidence="4 5" key="1">
    <citation type="submission" date="2018-06" db="EMBL/GenBank/DDBJ databases">
        <authorList>
            <consortium name="Pathogen Informatics"/>
            <person name="Doyle S."/>
        </authorList>
    </citation>
    <scope>NUCLEOTIDE SEQUENCE [LARGE SCALE GENOMIC DNA]</scope>
    <source>
        <strain evidence="4 5">NCTC13456</strain>
    </source>
</reference>
<feature type="chain" id="PRO_5044586290" evidence="1">
    <location>
        <begin position="19"/>
        <end position="113"/>
    </location>
</feature>
<feature type="signal peptide" evidence="1">
    <location>
        <begin position="1"/>
        <end position="18"/>
    </location>
</feature>
<dbReference type="AlphaFoldDB" id="A0A376GJ21"/>
<dbReference type="GeneID" id="78402289"/>
<dbReference type="STRING" id="343874.GCA_000805695_00531"/>
<keyword evidence="1" id="KW-0732">Signal</keyword>
<gene>
    <name evidence="3" type="ORF">EGI89_00855</name>
    <name evidence="2" type="ORF">FH779_12485</name>
    <name evidence="4" type="ORF">NCTC13456_02998</name>
</gene>
<proteinExistence type="predicted"/>
<organism evidence="4 5">
    <name type="scientific">Empedobacter falsenii</name>
    <dbReference type="NCBI Taxonomy" id="343874"/>
    <lineage>
        <taxon>Bacteria</taxon>
        <taxon>Pseudomonadati</taxon>
        <taxon>Bacteroidota</taxon>
        <taxon>Flavobacteriia</taxon>
        <taxon>Flavobacteriales</taxon>
        <taxon>Weeksellaceae</taxon>
        <taxon>Empedobacter</taxon>
    </lineage>
</organism>
<evidence type="ECO:0000313" key="3">
    <source>
        <dbReference type="EMBL" id="RRT94594.1"/>
    </source>
</evidence>
<dbReference type="EMBL" id="CP040908">
    <property type="protein sequence ID" value="QLL58855.1"/>
    <property type="molecule type" value="Genomic_DNA"/>
</dbReference>
<dbReference type="EMBL" id="UFXS01000001">
    <property type="protein sequence ID" value="STD59352.1"/>
    <property type="molecule type" value="Genomic_DNA"/>
</dbReference>
<reference evidence="2 7" key="3">
    <citation type="submission" date="2019-06" db="EMBL/GenBank/DDBJ databases">
        <title>Emergence of pandrug resistant Empedobacter falsenii in China.</title>
        <authorList>
            <person name="Dong N."/>
            <person name="Chen S."/>
            <person name="Zhang R."/>
        </authorList>
    </citation>
    <scope>NUCLEOTIDE SEQUENCE [LARGE SCALE GENOMIC DNA]</scope>
    <source>
        <strain evidence="2 7">1681-1</strain>
    </source>
</reference>
<dbReference type="Proteomes" id="UP000267844">
    <property type="component" value="Unassembled WGS sequence"/>
</dbReference>
<dbReference type="Proteomes" id="UP000254737">
    <property type="component" value="Unassembled WGS sequence"/>
</dbReference>
<evidence type="ECO:0000313" key="2">
    <source>
        <dbReference type="EMBL" id="QLL58855.1"/>
    </source>
</evidence>
<protein>
    <submittedName>
        <fullName evidence="4">Uncharacterized protein</fullName>
    </submittedName>
</protein>
<evidence type="ECO:0000313" key="7">
    <source>
        <dbReference type="Proteomes" id="UP000510643"/>
    </source>
</evidence>
<evidence type="ECO:0000313" key="5">
    <source>
        <dbReference type="Proteomes" id="UP000254737"/>
    </source>
</evidence>
<evidence type="ECO:0000313" key="4">
    <source>
        <dbReference type="EMBL" id="STD59352.1"/>
    </source>
</evidence>
<accession>A0A376GJ21</accession>
<dbReference type="KEGG" id="efal:FH779_12485"/>
<evidence type="ECO:0000256" key="1">
    <source>
        <dbReference type="SAM" id="SignalP"/>
    </source>
</evidence>
<evidence type="ECO:0000313" key="6">
    <source>
        <dbReference type="Proteomes" id="UP000267844"/>
    </source>
</evidence>
<reference evidence="3 6" key="2">
    <citation type="submission" date="2018-10" db="EMBL/GenBank/DDBJ databases">
        <title>Transmission dynamics of multidrug resistant bacteria on intensive care unit surfaces.</title>
        <authorList>
            <person name="D'Souza A.W."/>
            <person name="Potter R.F."/>
            <person name="Wallace M."/>
            <person name="Shupe A."/>
            <person name="Patel S."/>
            <person name="Sun S."/>
            <person name="Gul D."/>
            <person name="Kwon J.H."/>
            <person name="Andleeb S."/>
            <person name="Burnham C.-A.D."/>
            <person name="Dantas G."/>
        </authorList>
    </citation>
    <scope>NUCLEOTIDE SEQUENCE [LARGE SCALE GENOMIC DNA]</scope>
    <source>
        <strain evidence="3 6">WF_348</strain>
    </source>
</reference>
<dbReference type="EMBL" id="RHPO01000001">
    <property type="protein sequence ID" value="RRT94594.1"/>
    <property type="molecule type" value="Genomic_DNA"/>
</dbReference>
<dbReference type="Proteomes" id="UP000510643">
    <property type="component" value="Chromosome"/>
</dbReference>